<evidence type="ECO:0000256" key="2">
    <source>
        <dbReference type="ARBA" id="ARBA00022741"/>
    </source>
</evidence>
<dbReference type="AlphaFoldDB" id="A0A7S3ZFQ9"/>
<accession>A0A7S3ZFQ9</accession>
<comment type="catalytic activity">
    <reaction evidence="8">
        <text>L-threonyl-[protein] + ATP = O-phospho-L-threonyl-[protein] + ADP + H(+)</text>
        <dbReference type="Rhea" id="RHEA:46608"/>
        <dbReference type="Rhea" id="RHEA-COMP:11060"/>
        <dbReference type="Rhea" id="RHEA-COMP:11605"/>
        <dbReference type="ChEBI" id="CHEBI:15378"/>
        <dbReference type="ChEBI" id="CHEBI:30013"/>
        <dbReference type="ChEBI" id="CHEBI:30616"/>
        <dbReference type="ChEBI" id="CHEBI:61977"/>
        <dbReference type="ChEBI" id="CHEBI:456216"/>
        <dbReference type="EC" id="2.7.12.2"/>
    </reaction>
</comment>
<reference evidence="11" key="1">
    <citation type="submission" date="2021-01" db="EMBL/GenBank/DDBJ databases">
        <authorList>
            <person name="Corre E."/>
            <person name="Pelletier E."/>
            <person name="Niang G."/>
            <person name="Scheremetjew M."/>
            <person name="Finn R."/>
            <person name="Kale V."/>
            <person name="Holt S."/>
            <person name="Cochrane G."/>
            <person name="Meng A."/>
            <person name="Brown T."/>
            <person name="Cohen L."/>
        </authorList>
    </citation>
    <scope>NUCLEOTIDE SEQUENCE</scope>
    <source>
        <strain evidence="11">CCCM811</strain>
    </source>
</reference>
<feature type="domain" description="Protein kinase" evidence="10">
    <location>
        <begin position="66"/>
        <end position="356"/>
    </location>
</feature>
<comment type="catalytic activity">
    <reaction evidence="9">
        <text>L-tyrosyl-[protein] + ATP = O-phospho-L-tyrosyl-[protein] + ADP + H(+)</text>
        <dbReference type="Rhea" id="RHEA:10596"/>
        <dbReference type="Rhea" id="RHEA-COMP:10136"/>
        <dbReference type="Rhea" id="RHEA-COMP:20101"/>
        <dbReference type="ChEBI" id="CHEBI:15378"/>
        <dbReference type="ChEBI" id="CHEBI:30616"/>
        <dbReference type="ChEBI" id="CHEBI:46858"/>
        <dbReference type="ChEBI" id="CHEBI:61978"/>
        <dbReference type="ChEBI" id="CHEBI:456216"/>
        <dbReference type="EC" id="2.7.12.2"/>
    </reaction>
</comment>
<dbReference type="EMBL" id="HBIV01048385">
    <property type="protein sequence ID" value="CAE0681827.1"/>
    <property type="molecule type" value="Transcribed_RNA"/>
</dbReference>
<evidence type="ECO:0000259" key="10">
    <source>
        <dbReference type="PROSITE" id="PS50011"/>
    </source>
</evidence>
<evidence type="ECO:0000313" key="11">
    <source>
        <dbReference type="EMBL" id="CAE0681827.1"/>
    </source>
</evidence>
<dbReference type="SMART" id="SM00220">
    <property type="entry name" value="S_TKc"/>
    <property type="match status" value="1"/>
</dbReference>
<organism evidence="11">
    <name type="scientific">Lotharella globosa</name>
    <dbReference type="NCBI Taxonomy" id="91324"/>
    <lineage>
        <taxon>Eukaryota</taxon>
        <taxon>Sar</taxon>
        <taxon>Rhizaria</taxon>
        <taxon>Cercozoa</taxon>
        <taxon>Chlorarachniophyceae</taxon>
        <taxon>Lotharella</taxon>
    </lineage>
</organism>
<evidence type="ECO:0000256" key="4">
    <source>
        <dbReference type="ARBA" id="ARBA00022840"/>
    </source>
</evidence>
<evidence type="ECO:0000256" key="3">
    <source>
        <dbReference type="ARBA" id="ARBA00022777"/>
    </source>
</evidence>
<keyword evidence="3" id="KW-0418">Kinase</keyword>
<evidence type="ECO:0000256" key="5">
    <source>
        <dbReference type="ARBA" id="ARBA00038035"/>
    </source>
</evidence>
<keyword evidence="4" id="KW-0067">ATP-binding</keyword>
<dbReference type="SUPFAM" id="SSF56112">
    <property type="entry name" value="Protein kinase-like (PK-like)"/>
    <property type="match status" value="1"/>
</dbReference>
<gene>
    <name evidence="11" type="ORF">LGLO00237_LOCUS33615</name>
</gene>
<evidence type="ECO:0000256" key="9">
    <source>
        <dbReference type="ARBA" id="ARBA00051693"/>
    </source>
</evidence>
<name>A0A7S3ZFQ9_9EUKA</name>
<dbReference type="Gene3D" id="1.10.510.10">
    <property type="entry name" value="Transferase(Phosphotransferase) domain 1"/>
    <property type="match status" value="1"/>
</dbReference>
<evidence type="ECO:0000256" key="6">
    <source>
        <dbReference type="ARBA" id="ARBA00038999"/>
    </source>
</evidence>
<comment type="similarity">
    <text evidence="5">Belongs to the protein kinase superfamily. STE Ser/Thr protein kinase family. MAP kinase kinase subfamily.</text>
</comment>
<keyword evidence="1" id="KW-0808">Transferase</keyword>
<protein>
    <recommendedName>
        <fullName evidence="6">mitogen-activated protein kinase kinase</fullName>
        <ecNumber evidence="6">2.7.12.2</ecNumber>
    </recommendedName>
</protein>
<evidence type="ECO:0000256" key="1">
    <source>
        <dbReference type="ARBA" id="ARBA00022679"/>
    </source>
</evidence>
<proteinExistence type="inferred from homology"/>
<evidence type="ECO:0000256" key="8">
    <source>
        <dbReference type="ARBA" id="ARBA00049299"/>
    </source>
</evidence>
<dbReference type="InterPro" id="IPR011009">
    <property type="entry name" value="Kinase-like_dom_sf"/>
</dbReference>
<dbReference type="EC" id="2.7.12.2" evidence="6"/>
<dbReference type="Gene3D" id="3.30.200.20">
    <property type="entry name" value="Phosphorylase Kinase, domain 1"/>
    <property type="match status" value="1"/>
</dbReference>
<keyword evidence="2" id="KW-0547">Nucleotide-binding</keyword>
<dbReference type="GO" id="GO:0005524">
    <property type="term" value="F:ATP binding"/>
    <property type="evidence" value="ECO:0007669"/>
    <property type="project" value="UniProtKB-KW"/>
</dbReference>
<comment type="catalytic activity">
    <reaction evidence="7">
        <text>L-seryl-[protein] + ATP = O-phospho-L-seryl-[protein] + ADP + H(+)</text>
        <dbReference type="Rhea" id="RHEA:17989"/>
        <dbReference type="Rhea" id="RHEA-COMP:9863"/>
        <dbReference type="Rhea" id="RHEA-COMP:11604"/>
        <dbReference type="ChEBI" id="CHEBI:15378"/>
        <dbReference type="ChEBI" id="CHEBI:29999"/>
        <dbReference type="ChEBI" id="CHEBI:30616"/>
        <dbReference type="ChEBI" id="CHEBI:83421"/>
        <dbReference type="ChEBI" id="CHEBI:456216"/>
        <dbReference type="EC" id="2.7.12.2"/>
    </reaction>
</comment>
<evidence type="ECO:0000256" key="7">
    <source>
        <dbReference type="ARBA" id="ARBA00049014"/>
    </source>
</evidence>
<dbReference type="PANTHER" id="PTHR48013">
    <property type="entry name" value="DUAL SPECIFICITY MITOGEN-ACTIVATED PROTEIN KINASE KINASE 5-RELATED"/>
    <property type="match status" value="1"/>
</dbReference>
<sequence length="466" mass="52505">MADVKVNHASRKRKRKLEMLRPETLCLEDVRSIKDAKFAPLPNMQRANSMDEMMELEGPRDLKDNIMKINKIASGTTSTVHLALHAGTMRLVAVKERVMAEEQCDRVIQELQELHDNLVPIDEHGAPQWIFNHYKSIGTVHPCKHILSFYGAYHDAEAGTANFCCEYMDSGSLQRAVDGGGVRDESILQHISYGVLKALEHLQEYNTIHNDIKPANILVSHMGDVKVGDLGLALKVDGMSTDCCGTLAFCSPERLMSQPHSFPADIWAFGITLIAVASGKMPFSNSTGFVHLQEMVVNKPIPGLGPAKRKRDWVLRFDGIHSKMWSPAFMTFVTCMLIKDPAKRHSAKQLLNHQFLRTYNPKQFENPNGVLKAAWRKCIGTHAIDGEKLLPEITKKLRKHVDTAGGMLCRRITPVKTPEVSEDPSSKLRRQKAEGRWKKLKTRYPEAFRMRLISRAPLLIQVFANN</sequence>
<dbReference type="InterPro" id="IPR000719">
    <property type="entry name" value="Prot_kinase_dom"/>
</dbReference>
<dbReference type="PROSITE" id="PS50011">
    <property type="entry name" value="PROTEIN_KINASE_DOM"/>
    <property type="match status" value="1"/>
</dbReference>
<dbReference type="Pfam" id="PF00069">
    <property type="entry name" value="Pkinase"/>
    <property type="match status" value="1"/>
</dbReference>
<dbReference type="GO" id="GO:0004708">
    <property type="term" value="F:MAP kinase kinase activity"/>
    <property type="evidence" value="ECO:0007669"/>
    <property type="project" value="UniProtKB-EC"/>
</dbReference>
<dbReference type="PANTHER" id="PTHR48013:SF9">
    <property type="entry name" value="DUAL SPECIFICITY MITOGEN-ACTIVATED PROTEIN KINASE KINASE 5"/>
    <property type="match status" value="1"/>
</dbReference>